<dbReference type="Proteomes" id="UP000799424">
    <property type="component" value="Unassembled WGS sequence"/>
</dbReference>
<dbReference type="EMBL" id="MU006216">
    <property type="protein sequence ID" value="KAF2832934.1"/>
    <property type="molecule type" value="Genomic_DNA"/>
</dbReference>
<sequence length="73" mass="8168">MQKRKHEDLEALIHMLKSFDEKEAYDLFLRIRAGVDTSLLVEQVRHGSMLMSLSSQGSSNQSQGSLGSRSQSS</sequence>
<accession>A0A6A7AJ00</accession>
<gene>
    <name evidence="2" type="ORF">CC86DRAFT_364935</name>
</gene>
<evidence type="ECO:0000313" key="3">
    <source>
        <dbReference type="Proteomes" id="UP000799424"/>
    </source>
</evidence>
<feature type="region of interest" description="Disordered" evidence="1">
    <location>
        <begin position="52"/>
        <end position="73"/>
    </location>
</feature>
<organism evidence="2 3">
    <name type="scientific">Ophiobolus disseminans</name>
    <dbReference type="NCBI Taxonomy" id="1469910"/>
    <lineage>
        <taxon>Eukaryota</taxon>
        <taxon>Fungi</taxon>
        <taxon>Dikarya</taxon>
        <taxon>Ascomycota</taxon>
        <taxon>Pezizomycotina</taxon>
        <taxon>Dothideomycetes</taxon>
        <taxon>Pleosporomycetidae</taxon>
        <taxon>Pleosporales</taxon>
        <taxon>Pleosporineae</taxon>
        <taxon>Phaeosphaeriaceae</taxon>
        <taxon>Ophiobolus</taxon>
    </lineage>
</organism>
<keyword evidence="3" id="KW-1185">Reference proteome</keyword>
<name>A0A6A7AJ00_9PLEO</name>
<reference evidence="2" key="1">
    <citation type="journal article" date="2020" name="Stud. Mycol.">
        <title>101 Dothideomycetes genomes: a test case for predicting lifestyles and emergence of pathogens.</title>
        <authorList>
            <person name="Haridas S."/>
            <person name="Albert R."/>
            <person name="Binder M."/>
            <person name="Bloem J."/>
            <person name="Labutti K."/>
            <person name="Salamov A."/>
            <person name="Andreopoulos B."/>
            <person name="Baker S."/>
            <person name="Barry K."/>
            <person name="Bills G."/>
            <person name="Bluhm B."/>
            <person name="Cannon C."/>
            <person name="Castanera R."/>
            <person name="Culley D."/>
            <person name="Daum C."/>
            <person name="Ezra D."/>
            <person name="Gonzalez J."/>
            <person name="Henrissat B."/>
            <person name="Kuo A."/>
            <person name="Liang C."/>
            <person name="Lipzen A."/>
            <person name="Lutzoni F."/>
            <person name="Magnuson J."/>
            <person name="Mondo S."/>
            <person name="Nolan M."/>
            <person name="Ohm R."/>
            <person name="Pangilinan J."/>
            <person name="Park H.-J."/>
            <person name="Ramirez L."/>
            <person name="Alfaro M."/>
            <person name="Sun H."/>
            <person name="Tritt A."/>
            <person name="Yoshinaga Y."/>
            <person name="Zwiers L.-H."/>
            <person name="Turgeon B."/>
            <person name="Goodwin S."/>
            <person name="Spatafora J."/>
            <person name="Crous P."/>
            <person name="Grigoriev I."/>
        </authorList>
    </citation>
    <scope>NUCLEOTIDE SEQUENCE</scope>
    <source>
        <strain evidence="2">CBS 113818</strain>
    </source>
</reference>
<protein>
    <submittedName>
        <fullName evidence="2">Uncharacterized protein</fullName>
    </submittedName>
</protein>
<dbReference type="AlphaFoldDB" id="A0A6A7AJ00"/>
<proteinExistence type="predicted"/>
<evidence type="ECO:0000313" key="2">
    <source>
        <dbReference type="EMBL" id="KAF2832934.1"/>
    </source>
</evidence>
<dbReference type="OrthoDB" id="10261408at2759"/>
<evidence type="ECO:0000256" key="1">
    <source>
        <dbReference type="SAM" id="MobiDB-lite"/>
    </source>
</evidence>